<dbReference type="GO" id="GO:0003796">
    <property type="term" value="F:lysozyme activity"/>
    <property type="evidence" value="ECO:0007669"/>
    <property type="project" value="UniProtKB-EC"/>
</dbReference>
<dbReference type="PROSITE" id="PS51909">
    <property type="entry name" value="LYSOZYME_I"/>
    <property type="match status" value="1"/>
</dbReference>
<dbReference type="GO" id="GO:0042742">
    <property type="term" value="P:defense response to bacterium"/>
    <property type="evidence" value="ECO:0007669"/>
    <property type="project" value="UniProtKB-KW"/>
</dbReference>
<evidence type="ECO:0000256" key="5">
    <source>
        <dbReference type="ARBA" id="ARBA00022801"/>
    </source>
</evidence>
<evidence type="ECO:0000256" key="7">
    <source>
        <dbReference type="ARBA" id="ARBA00023295"/>
    </source>
</evidence>
<evidence type="ECO:0000313" key="12">
    <source>
        <dbReference type="Proteomes" id="UP000683360"/>
    </source>
</evidence>
<keyword evidence="9" id="KW-1015">Disulfide bond</keyword>
<dbReference type="InterPro" id="IPR052055">
    <property type="entry name" value="Hepadnavirus_pol/RT"/>
</dbReference>
<dbReference type="InterPro" id="IPR043502">
    <property type="entry name" value="DNA/RNA_pol_sf"/>
</dbReference>
<feature type="domain" description="Reverse transcriptase" evidence="10">
    <location>
        <begin position="215"/>
        <end position="356"/>
    </location>
</feature>
<feature type="disulfide bond" evidence="9">
    <location>
        <begin position="822"/>
        <end position="828"/>
    </location>
</feature>
<evidence type="ECO:0000256" key="6">
    <source>
        <dbReference type="ARBA" id="ARBA00023125"/>
    </source>
</evidence>
<evidence type="ECO:0000256" key="3">
    <source>
        <dbReference type="ARBA" id="ARBA00022529"/>
    </source>
</evidence>
<dbReference type="Pfam" id="PF00078">
    <property type="entry name" value="RVT_1"/>
    <property type="match status" value="1"/>
</dbReference>
<proteinExistence type="predicted"/>
<dbReference type="SUPFAM" id="SSF56672">
    <property type="entry name" value="DNA/RNA polymerases"/>
    <property type="match status" value="1"/>
</dbReference>
<dbReference type="GO" id="GO:0031640">
    <property type="term" value="P:killing of cells of another organism"/>
    <property type="evidence" value="ECO:0007669"/>
    <property type="project" value="UniProtKB-KW"/>
</dbReference>
<keyword evidence="4" id="KW-0081">Bacteriolytic enzyme</keyword>
<dbReference type="InterPro" id="IPR000477">
    <property type="entry name" value="RT_dom"/>
</dbReference>
<dbReference type="PANTHER" id="PTHR33050">
    <property type="entry name" value="REVERSE TRANSCRIPTASE DOMAIN-CONTAINING PROTEIN"/>
    <property type="match status" value="1"/>
</dbReference>
<keyword evidence="7" id="KW-0326">Glycosidase</keyword>
<comment type="catalytic activity">
    <reaction evidence="1">
        <text>Hydrolysis of (1-&gt;4)-beta-linkages between N-acetylmuramic acid and N-acetyl-D-glucosamine residues in a peptidoglycan and between N-acetyl-D-glucosamine residues in chitodextrins.</text>
        <dbReference type="EC" id="3.2.1.17"/>
    </reaction>
</comment>
<evidence type="ECO:0000256" key="4">
    <source>
        <dbReference type="ARBA" id="ARBA00022638"/>
    </source>
</evidence>
<reference evidence="11" key="1">
    <citation type="submission" date="2021-03" db="EMBL/GenBank/DDBJ databases">
        <authorList>
            <person name="Bekaert M."/>
        </authorList>
    </citation>
    <scope>NUCLEOTIDE SEQUENCE</scope>
</reference>
<dbReference type="InterPro" id="IPR023346">
    <property type="entry name" value="Lysozyme-like_dom_sf"/>
</dbReference>
<dbReference type="SUPFAM" id="SSF47823">
    <property type="entry name" value="lambda integrase-like, N-terminal domain"/>
    <property type="match status" value="1"/>
</dbReference>
<evidence type="ECO:0000256" key="2">
    <source>
        <dbReference type="ARBA" id="ARBA00012732"/>
    </source>
</evidence>
<protein>
    <recommendedName>
        <fullName evidence="2">lysozyme</fullName>
        <ecNumber evidence="2">3.2.1.17</ecNumber>
    </recommendedName>
</protein>
<evidence type="ECO:0000259" key="10">
    <source>
        <dbReference type="Pfam" id="PF00078"/>
    </source>
</evidence>
<dbReference type="InterPro" id="IPR008597">
    <property type="entry name" value="Invert_lysozyme"/>
</dbReference>
<dbReference type="Gene3D" id="1.10.530.10">
    <property type="match status" value="1"/>
</dbReference>
<comment type="caution">
    <text evidence="11">The sequence shown here is derived from an EMBL/GenBank/DDBJ whole genome shotgun (WGS) entry which is preliminary data.</text>
</comment>
<dbReference type="PANTHER" id="PTHR33050:SF7">
    <property type="entry name" value="RIBONUCLEASE H"/>
    <property type="match status" value="1"/>
</dbReference>
<evidence type="ECO:0000256" key="8">
    <source>
        <dbReference type="PIRSR" id="PIRSR608597-1"/>
    </source>
</evidence>
<feature type="active site" description="Proton donor" evidence="8">
    <location>
        <position position="825"/>
    </location>
</feature>
<dbReference type="OrthoDB" id="6771932at2759"/>
<dbReference type="InterPro" id="IPR010998">
    <property type="entry name" value="Integrase_recombinase_N"/>
</dbReference>
<keyword evidence="12" id="KW-1185">Reference proteome</keyword>
<dbReference type="GO" id="GO:0003677">
    <property type="term" value="F:DNA binding"/>
    <property type="evidence" value="ECO:0007669"/>
    <property type="project" value="UniProtKB-KW"/>
</dbReference>
<dbReference type="EMBL" id="CAJPWZ010003281">
    <property type="protein sequence ID" value="CAG2255693.1"/>
    <property type="molecule type" value="Genomic_DNA"/>
</dbReference>
<feature type="active site" description="Nucleophile" evidence="8">
    <location>
        <position position="837"/>
    </location>
</feature>
<dbReference type="SUPFAM" id="SSF53955">
    <property type="entry name" value="Lysozyme-like"/>
    <property type="match status" value="1"/>
</dbReference>
<gene>
    <name evidence="11" type="ORF">MEDL_67086</name>
</gene>
<dbReference type="EC" id="3.2.1.17" evidence="2"/>
<evidence type="ECO:0000256" key="9">
    <source>
        <dbReference type="PIRSR" id="PIRSR608597-3"/>
    </source>
</evidence>
<dbReference type="Pfam" id="PF05497">
    <property type="entry name" value="Destabilase"/>
    <property type="match status" value="1"/>
</dbReference>
<keyword evidence="6" id="KW-0238">DNA-binding</keyword>
<accession>A0A8S3VEI1</accession>
<sequence>MRRQNSDVFACSPVFVDGRRSKYCKTNNEEKDKRSDELSNKILDECTICSDLISDTHWLPIQDKFISDHEIIFSSNMYNYEGVRIPLDTHLNIEFFKFMLSDYHDRDICALLEFGFPVGYDYKKHIHSASCTVQNHKGAIQFSNDIDKYLRKEIEKKALLGPFHSNPFSHEIIISPLNSVPKKDTVERRVILDLSTHGGGGVNGGINKDLYLGEEVHLKYPNVDALVEIIKSKGPGCLCFKQDLSRAYRQINIDPHDVHLVGYRWRDHLYFDRVLSMGLCSAAQICQRFTNAVAYIYRLKGFDIINYLDDFAGAETSENAFKAFKELENLFLSCGIEESTHKAFSSSHRMEFLGIICDTVKLTLEIPDDKLKDIRSILGAWEGRQSAKLRDIQSLIGKLNFLATCVRPGRVFMSRLLNWLREVYDRKGYISIPSNINKDIVWWQKFVPLYNGISMMSLEEWSKPDEIFSSDSCITGCGGWFSGRFFHRIFPKFILEYKLHINCLELLAIVICLKLWGQFFKGRKIRILCDNQVSVTVINTGRSRNEYLQMCLREICYLCALSEFEVRACHVPGSDNRISDYLSRWHLSDLHRTQFFNSVSSNLEEFEVEDSLFSFSHNVQFKQLEKDVKKSTKSAFAVGTKKNLVSQWRAFLLFCFYFDVAPIPVTFKTINCYAQFLSRSFKSTDSIRNYINGVKIMHFYLDLPFPPLDNFEFKLLMAGISRVKQHCPRQARPITPDLLKEMLKFLDLDNCTDIVYWCLFLFAFFLMSRKSNLVPDSVDSFDCKRQLTRGKVFMHERVAIVVFEWTKTIQCAISEECLECICQVESNCNKDIKCRLDGGSDSCGPFQIKNVYWIDCYRPGGVTTSMKSSMQIAKIKSKAKKAEESLSYEPDHVNKTQNNANIVLEIEPECVQAARKISISLTSDLKKEQRESNKYDEFLKNALLNGDMNSTTMPDISALPPWSVFDSPDKTVSGDHVLLKSLSEPLITDEVDKLKKEIDTNRRASDLFESRLKQWLGSPV</sequence>
<dbReference type="Proteomes" id="UP000683360">
    <property type="component" value="Unassembled WGS sequence"/>
</dbReference>
<name>A0A8S3VEI1_MYTED</name>
<dbReference type="AlphaFoldDB" id="A0A8S3VEI1"/>
<keyword evidence="5" id="KW-0378">Hydrolase</keyword>
<dbReference type="Gene3D" id="1.10.150.130">
    <property type="match status" value="1"/>
</dbReference>
<feature type="disulfide bond" evidence="9">
    <location>
        <begin position="834"/>
        <end position="843"/>
    </location>
</feature>
<evidence type="ECO:0000256" key="1">
    <source>
        <dbReference type="ARBA" id="ARBA00000632"/>
    </source>
</evidence>
<keyword evidence="3" id="KW-0929">Antimicrobial</keyword>
<evidence type="ECO:0000313" key="11">
    <source>
        <dbReference type="EMBL" id="CAG2255693.1"/>
    </source>
</evidence>
<organism evidence="11 12">
    <name type="scientific">Mytilus edulis</name>
    <name type="common">Blue mussel</name>
    <dbReference type="NCBI Taxonomy" id="6550"/>
    <lineage>
        <taxon>Eukaryota</taxon>
        <taxon>Metazoa</taxon>
        <taxon>Spiralia</taxon>
        <taxon>Lophotrochozoa</taxon>
        <taxon>Mollusca</taxon>
        <taxon>Bivalvia</taxon>
        <taxon>Autobranchia</taxon>
        <taxon>Pteriomorphia</taxon>
        <taxon>Mytilida</taxon>
        <taxon>Mytiloidea</taxon>
        <taxon>Mytilidae</taxon>
        <taxon>Mytilinae</taxon>
        <taxon>Mytilus</taxon>
    </lineage>
</organism>
<dbReference type="CDD" id="cd09275">
    <property type="entry name" value="RNase_HI_RT_DIRS1"/>
    <property type="match status" value="1"/>
</dbReference>